<dbReference type="GeneID" id="61529445"/>
<dbReference type="Gene3D" id="3.40.50.1100">
    <property type="match status" value="2"/>
</dbReference>
<dbReference type="RefSeq" id="WP_064808743.1">
    <property type="nucleotide sequence ID" value="NZ_CP016023.1"/>
</dbReference>
<dbReference type="GO" id="GO:0008721">
    <property type="term" value="F:D-serine ammonia-lyase activity"/>
    <property type="evidence" value="ECO:0007669"/>
    <property type="project" value="TreeGrafter"/>
</dbReference>
<comment type="cofactor">
    <cofactor evidence="4">
        <name>Mg(2+)</name>
        <dbReference type="ChEBI" id="CHEBI:18420"/>
    </cofactor>
</comment>
<dbReference type="GO" id="GO:0005524">
    <property type="term" value="F:ATP binding"/>
    <property type="evidence" value="ECO:0007669"/>
    <property type="project" value="TreeGrafter"/>
</dbReference>
<dbReference type="PANTHER" id="PTHR43050">
    <property type="entry name" value="SERINE / THREONINE RACEMASE FAMILY MEMBER"/>
    <property type="match status" value="1"/>
</dbReference>
<sequence>MTAVAATAPVLPDWNDVEAASARLAGHALRTPVLRSPEMDAWVGAQVYFKCENLQRTGAFKFRGAFNALARFDAGQRKRGAVAFSGGNHALGMALAGQMLGIPVTVVMPHDAQASKVDAARHCGAHIVFYDRRTDDREAITRELSEAHGLTLIPPYDHADVIAGQATVTRELIDEVGPLDAIFASQGGGGLLGGATLVTAALAPACKVYGAEPVTGNHGRQSLQAGHIVHIDPPDTIADGARAQHLGALTFALLQRGVTEIVSVEDAMLVACMRRFAQAMKLVVEPTACLGLAAARYGGLPIKGARIGVIVTGGNIDLPRYLGLLQEA</sequence>
<evidence type="ECO:0000256" key="7">
    <source>
        <dbReference type="ARBA" id="ARBA00022898"/>
    </source>
</evidence>
<comment type="cofactor">
    <cofactor evidence="1">
        <name>Ca(2+)</name>
        <dbReference type="ChEBI" id="CHEBI:29108"/>
    </cofactor>
</comment>
<comment type="cofactor">
    <cofactor evidence="2">
        <name>pyridoxal 5'-phosphate</name>
        <dbReference type="ChEBI" id="CHEBI:597326"/>
    </cofactor>
</comment>
<keyword evidence="6" id="KW-0460">Magnesium</keyword>
<evidence type="ECO:0000313" key="10">
    <source>
        <dbReference type="Proteomes" id="UP000078572"/>
    </source>
</evidence>
<evidence type="ECO:0000256" key="6">
    <source>
        <dbReference type="ARBA" id="ARBA00022842"/>
    </source>
</evidence>
<dbReference type="PANTHER" id="PTHR43050:SF1">
    <property type="entry name" value="SERINE RACEMASE"/>
    <property type="match status" value="1"/>
</dbReference>
<comment type="cofactor">
    <cofactor evidence="3">
        <name>Mn(2+)</name>
        <dbReference type="ChEBI" id="CHEBI:29035"/>
    </cofactor>
</comment>
<organism evidence="9 10">
    <name type="scientific">Ralstonia insidiosa</name>
    <dbReference type="NCBI Taxonomy" id="190721"/>
    <lineage>
        <taxon>Bacteria</taxon>
        <taxon>Pseudomonadati</taxon>
        <taxon>Pseudomonadota</taxon>
        <taxon>Betaproteobacteria</taxon>
        <taxon>Burkholderiales</taxon>
        <taxon>Burkholderiaceae</taxon>
        <taxon>Ralstonia</taxon>
    </lineage>
</organism>
<evidence type="ECO:0000256" key="5">
    <source>
        <dbReference type="ARBA" id="ARBA00010869"/>
    </source>
</evidence>
<dbReference type="PROSITE" id="PS00165">
    <property type="entry name" value="DEHYDRATASE_SER_THR"/>
    <property type="match status" value="1"/>
</dbReference>
<evidence type="ECO:0000256" key="8">
    <source>
        <dbReference type="ARBA" id="ARBA00023239"/>
    </source>
</evidence>
<keyword evidence="10" id="KW-1185">Reference proteome</keyword>
<dbReference type="STRING" id="190721.ACS15_5587"/>
<dbReference type="InterPro" id="IPR001926">
    <property type="entry name" value="TrpB-like_PALP"/>
</dbReference>
<reference evidence="10" key="1">
    <citation type="submission" date="2016-06" db="EMBL/GenBank/DDBJ databases">
        <authorList>
            <person name="Xu Y."/>
            <person name="Nagy A."/>
            <person name="Yan X."/>
            <person name="Kim S.W."/>
            <person name="Haley B."/>
            <person name="Liu N.T."/>
            <person name="Nou X."/>
        </authorList>
    </citation>
    <scope>NUCLEOTIDE SEQUENCE [LARGE SCALE GENOMIC DNA]</scope>
    <source>
        <strain evidence="10">ATCC 49129</strain>
    </source>
</reference>
<dbReference type="CDD" id="cd01562">
    <property type="entry name" value="Thr-dehyd"/>
    <property type="match status" value="1"/>
</dbReference>
<dbReference type="GO" id="GO:0018114">
    <property type="term" value="F:threonine racemase activity"/>
    <property type="evidence" value="ECO:0007669"/>
    <property type="project" value="TreeGrafter"/>
</dbReference>
<dbReference type="OrthoDB" id="9811476at2"/>
<evidence type="ECO:0000256" key="1">
    <source>
        <dbReference type="ARBA" id="ARBA00001913"/>
    </source>
</evidence>
<evidence type="ECO:0000256" key="3">
    <source>
        <dbReference type="ARBA" id="ARBA00001936"/>
    </source>
</evidence>
<dbReference type="NCBIfam" id="NF005454">
    <property type="entry name" value="PRK07048.1"/>
    <property type="match status" value="1"/>
</dbReference>
<dbReference type="GO" id="GO:0003941">
    <property type="term" value="F:L-serine ammonia-lyase activity"/>
    <property type="evidence" value="ECO:0007669"/>
    <property type="project" value="TreeGrafter"/>
</dbReference>
<gene>
    <name evidence="9" type="ORF">A9Y76_25710</name>
</gene>
<dbReference type="EMBL" id="CP016023">
    <property type="protein sequence ID" value="ANJ75861.1"/>
    <property type="molecule type" value="Genomic_DNA"/>
</dbReference>
<evidence type="ECO:0000256" key="2">
    <source>
        <dbReference type="ARBA" id="ARBA00001933"/>
    </source>
</evidence>
<dbReference type="FunFam" id="3.40.50.1100:FF:000005">
    <property type="entry name" value="Threonine dehydratase catabolic"/>
    <property type="match status" value="1"/>
</dbReference>
<dbReference type="InterPro" id="IPR036052">
    <property type="entry name" value="TrpB-like_PALP_sf"/>
</dbReference>
<dbReference type="Pfam" id="PF00291">
    <property type="entry name" value="PALP"/>
    <property type="match status" value="1"/>
</dbReference>
<protein>
    <submittedName>
        <fullName evidence="9">Serine dehydratase</fullName>
    </submittedName>
</protein>
<dbReference type="AlphaFoldDB" id="A0A192A6H9"/>
<keyword evidence="8" id="KW-0456">Lyase</keyword>
<dbReference type="GO" id="GO:0000287">
    <property type="term" value="F:magnesium ion binding"/>
    <property type="evidence" value="ECO:0007669"/>
    <property type="project" value="TreeGrafter"/>
</dbReference>
<dbReference type="Proteomes" id="UP000078572">
    <property type="component" value="Chromosome 2"/>
</dbReference>
<name>A0A192A6H9_9RALS</name>
<evidence type="ECO:0000256" key="4">
    <source>
        <dbReference type="ARBA" id="ARBA00001946"/>
    </source>
</evidence>
<keyword evidence="7" id="KW-0663">Pyridoxal phosphate</keyword>
<dbReference type="InterPro" id="IPR000634">
    <property type="entry name" value="Ser/Thr_deHydtase_PyrdxlP-BS"/>
</dbReference>
<evidence type="ECO:0000313" key="9">
    <source>
        <dbReference type="EMBL" id="ANJ75861.1"/>
    </source>
</evidence>
<accession>A0A192A6H9</accession>
<dbReference type="GO" id="GO:0006520">
    <property type="term" value="P:amino acid metabolic process"/>
    <property type="evidence" value="ECO:0007669"/>
    <property type="project" value="InterPro"/>
</dbReference>
<comment type="similarity">
    <text evidence="5">Belongs to the serine/threonine dehydratase family.</text>
</comment>
<dbReference type="GO" id="GO:0030378">
    <property type="term" value="F:serine racemase activity"/>
    <property type="evidence" value="ECO:0007669"/>
    <property type="project" value="TreeGrafter"/>
</dbReference>
<proteinExistence type="inferred from homology"/>
<dbReference type="SUPFAM" id="SSF53686">
    <property type="entry name" value="Tryptophan synthase beta subunit-like PLP-dependent enzymes"/>
    <property type="match status" value="1"/>
</dbReference>
<dbReference type="GO" id="GO:0030170">
    <property type="term" value="F:pyridoxal phosphate binding"/>
    <property type="evidence" value="ECO:0007669"/>
    <property type="project" value="InterPro"/>
</dbReference>